<dbReference type="PROSITE" id="PS50931">
    <property type="entry name" value="HTH_LYSR"/>
    <property type="match status" value="1"/>
</dbReference>
<dbReference type="SUPFAM" id="SSF46785">
    <property type="entry name" value="Winged helix' DNA-binding domain"/>
    <property type="match status" value="1"/>
</dbReference>
<evidence type="ECO:0000313" key="6">
    <source>
        <dbReference type="EMBL" id="CPR16767.1"/>
    </source>
</evidence>
<proteinExistence type="inferred from homology"/>
<evidence type="ECO:0000313" key="9">
    <source>
        <dbReference type="Proteomes" id="UP000285972"/>
    </source>
</evidence>
<protein>
    <submittedName>
        <fullName evidence="6">Transcriptional regulator, LysR family</fullName>
    </submittedName>
</protein>
<dbReference type="PANTHER" id="PTHR30126">
    <property type="entry name" value="HTH-TYPE TRANSCRIPTIONAL REGULATOR"/>
    <property type="match status" value="1"/>
</dbReference>
<dbReference type="InterPro" id="IPR036390">
    <property type="entry name" value="WH_DNA-bd_sf"/>
</dbReference>
<dbReference type="GO" id="GO:0000976">
    <property type="term" value="F:transcription cis-regulatory region binding"/>
    <property type="evidence" value="ECO:0007669"/>
    <property type="project" value="TreeGrafter"/>
</dbReference>
<dbReference type="SUPFAM" id="SSF53850">
    <property type="entry name" value="Periplasmic binding protein-like II"/>
    <property type="match status" value="1"/>
</dbReference>
<dbReference type="GO" id="GO:0003700">
    <property type="term" value="F:DNA-binding transcription factor activity"/>
    <property type="evidence" value="ECO:0007669"/>
    <property type="project" value="InterPro"/>
</dbReference>
<keyword evidence="3" id="KW-0238">DNA-binding</keyword>
<dbReference type="RefSeq" id="WP_048637370.1">
    <property type="nucleotide sequence ID" value="NZ_CGIG01000001.1"/>
</dbReference>
<sequence length="305" mass="34209">MKMNGIDRLGDRRITLEHLRMFTCIAEERSFQLASLRLHRTQSALTQSLQKFEEILGRRLVIRSQGHITGLTPDGERLLPAVREILYRLSDTIGSIRETELTGYIRLGVPDDFKIGDILSAISYCLTLNPTLRLQITSTLSAQLVDLINQGDLDIAIFKHTNAEKDLSGIGIKNTRLLWSEPLHWVSKSKLTFTELDAVPCIFFPEGCAYRQAGKEVLAKEGKDYYTAYESASYQNIKLALSSGLGISILPQSAIDKNHEILSSAEGFPELPKVHLTMAIKAKGEIYKRFGDFIKKSATFTLQPH</sequence>
<name>A0A0G4JV54_9GAMM</name>
<dbReference type="Pfam" id="PF00126">
    <property type="entry name" value="HTH_1"/>
    <property type="match status" value="1"/>
</dbReference>
<gene>
    <name evidence="7" type="ORF">BIY26_06580</name>
    <name evidence="6" type="ORF">BN1221_02265c</name>
</gene>
<dbReference type="KEGG" id="bgj:AWC36_21885"/>
<evidence type="ECO:0000256" key="1">
    <source>
        <dbReference type="ARBA" id="ARBA00009437"/>
    </source>
</evidence>
<dbReference type="OrthoDB" id="5723059at2"/>
<dbReference type="STRING" id="1109412.BN1221_02265c"/>
<dbReference type="InterPro" id="IPR005119">
    <property type="entry name" value="LysR_subst-bd"/>
</dbReference>
<dbReference type="InterPro" id="IPR036388">
    <property type="entry name" value="WH-like_DNA-bd_sf"/>
</dbReference>
<dbReference type="AlphaFoldDB" id="A0A0G4JV54"/>
<dbReference type="GeneID" id="70909475"/>
<reference evidence="8" key="1">
    <citation type="submission" date="2015-01" db="EMBL/GenBank/DDBJ databases">
        <authorList>
            <person name="Paterson Steve"/>
        </authorList>
    </citation>
    <scope>NUCLEOTIDE SEQUENCE [LARGE SCALE GENOMIC DNA]</scope>
    <source>
        <strain evidence="8">OBR1</strain>
    </source>
</reference>
<dbReference type="Gene3D" id="3.40.190.10">
    <property type="entry name" value="Periplasmic binding protein-like II"/>
    <property type="match status" value="2"/>
</dbReference>
<evidence type="ECO:0000259" key="5">
    <source>
        <dbReference type="PROSITE" id="PS50931"/>
    </source>
</evidence>
<reference evidence="7 9" key="3">
    <citation type="submission" date="2016-09" db="EMBL/GenBank/DDBJ databases">
        <authorList>
            <person name="Doonan J."/>
            <person name="Pachebat J.A."/>
            <person name="Golyshin P.N."/>
            <person name="Denman S."/>
            <person name="Mcdonald J.E."/>
        </authorList>
    </citation>
    <scope>NUCLEOTIDE SEQUENCE [LARGE SCALE GENOMIC DNA]</scope>
    <source>
        <strain evidence="7 9">FRB141</strain>
    </source>
</reference>
<dbReference type="Gene3D" id="1.10.10.10">
    <property type="entry name" value="Winged helix-like DNA-binding domain superfamily/Winged helix DNA-binding domain"/>
    <property type="match status" value="1"/>
</dbReference>
<dbReference type="EMBL" id="MJLX01000012">
    <property type="protein sequence ID" value="RLM27141.1"/>
    <property type="molecule type" value="Genomic_DNA"/>
</dbReference>
<dbReference type="PANTHER" id="PTHR30126:SF40">
    <property type="entry name" value="HTH-TYPE TRANSCRIPTIONAL REGULATOR GLTR"/>
    <property type="match status" value="1"/>
</dbReference>
<dbReference type="Pfam" id="PF03466">
    <property type="entry name" value="LysR_substrate"/>
    <property type="match status" value="1"/>
</dbReference>
<keyword evidence="8" id="KW-1185">Reference proteome</keyword>
<evidence type="ECO:0000256" key="2">
    <source>
        <dbReference type="ARBA" id="ARBA00023015"/>
    </source>
</evidence>
<accession>A0A0G4JV54</accession>
<dbReference type="EMBL" id="CGIG01000001">
    <property type="protein sequence ID" value="CPR16767.1"/>
    <property type="molecule type" value="Genomic_DNA"/>
</dbReference>
<evidence type="ECO:0000313" key="7">
    <source>
        <dbReference type="EMBL" id="RLM27141.1"/>
    </source>
</evidence>
<keyword evidence="4" id="KW-0804">Transcription</keyword>
<evidence type="ECO:0000256" key="3">
    <source>
        <dbReference type="ARBA" id="ARBA00023125"/>
    </source>
</evidence>
<reference evidence="6" key="2">
    <citation type="submission" date="2015-01" db="EMBL/GenBank/DDBJ databases">
        <authorList>
            <person name="Xiang T."/>
            <person name="Song Y."/>
            <person name="Huang L."/>
            <person name="Wang B."/>
            <person name="Wu P."/>
        </authorList>
    </citation>
    <scope>NUCLEOTIDE SEQUENCE [LARGE SCALE GENOMIC DNA]</scope>
    <source>
        <strain evidence="6">OBR1</strain>
    </source>
</reference>
<evidence type="ECO:0000313" key="8">
    <source>
        <dbReference type="Proteomes" id="UP000044377"/>
    </source>
</evidence>
<keyword evidence="2" id="KW-0805">Transcription regulation</keyword>
<dbReference type="InterPro" id="IPR000847">
    <property type="entry name" value="LysR_HTH_N"/>
</dbReference>
<evidence type="ECO:0000256" key="4">
    <source>
        <dbReference type="ARBA" id="ARBA00023163"/>
    </source>
</evidence>
<organism evidence="6 8">
    <name type="scientific">Brenneria goodwinii</name>
    <dbReference type="NCBI Taxonomy" id="1109412"/>
    <lineage>
        <taxon>Bacteria</taxon>
        <taxon>Pseudomonadati</taxon>
        <taxon>Pseudomonadota</taxon>
        <taxon>Gammaproteobacteria</taxon>
        <taxon>Enterobacterales</taxon>
        <taxon>Pectobacteriaceae</taxon>
        <taxon>Brenneria</taxon>
    </lineage>
</organism>
<comment type="similarity">
    <text evidence="1">Belongs to the LysR transcriptional regulatory family.</text>
</comment>
<feature type="domain" description="HTH lysR-type" evidence="5">
    <location>
        <begin position="14"/>
        <end position="71"/>
    </location>
</feature>
<dbReference type="Proteomes" id="UP000285972">
    <property type="component" value="Unassembled WGS sequence"/>
</dbReference>
<dbReference type="Proteomes" id="UP000044377">
    <property type="component" value="Unassembled WGS sequence"/>
</dbReference>